<accession>A0AB34JFU3</accession>
<comment type="caution">
    <text evidence="2">The sequence shown here is derived from an EMBL/GenBank/DDBJ whole genome shotgun (WGS) entry which is preliminary data.</text>
</comment>
<dbReference type="PANTHER" id="PTHR12461">
    <property type="entry name" value="HYPOXIA-INDUCIBLE FACTOR 1 ALPHA INHIBITOR-RELATED"/>
    <property type="match status" value="1"/>
</dbReference>
<dbReference type="Pfam" id="PF13424">
    <property type="entry name" value="TPR_12"/>
    <property type="match status" value="1"/>
</dbReference>
<sequence>MIPRGEAMDSSRLVAAASTPAEALLLGEDLASRGEHAKAIAHFTVGLEVPSPKRRDASLSLRLLLARSRSHLELAQTEEALSDADAAVRTLPHDARALLQLAIVHAKRGHPALAIAALSTAASHDERHFDFFSAKARQLGAWRVPPPLRAEEPASSRRVRRLLSPTRAQFGVYVARREPVVVRALPSDEGLWRWETLLAAAREDEEVAGDVSISASGLPVDYCRADAEHASRVELVRLCAMSLEELLLRVSAAAAPARGVAVGRGGGAFSALPERAHEASGSTGEGAATQADAVGAKAVDSALEKIYSYGEGWLLQLPRLRQMAEAARPPFLRLSDFERTIPPDEARRRAAGIETEDGCIAWVSSAGCLTPLHYDLNEGILAQMIGEKRVWLYDWRERHKLYLRRPIDGDAPPGENNWERQSYAELHGNHSSRFPHVHRAQRWVADLQPGDLLYIPASWLHEVHSRSASFSLGWRFELPAEEMPSLAATAAAECEASLGGAHEQTRHARFCLANSLREQGRLDEAEALLRSVLRGGGGEVDEEAVLAMSTLSNVFFKQRRYAEAEPLLRQAHRAQCESVGKAHEDSLLTTLNLALVVDGLGRQEEAIELLREGLPLMREAVGEKHAWARAMASCLRQLLTALGRTEEAAAVR</sequence>
<dbReference type="InterPro" id="IPR019734">
    <property type="entry name" value="TPR_rpt"/>
</dbReference>
<dbReference type="SMART" id="SM00028">
    <property type="entry name" value="TPR"/>
    <property type="match status" value="5"/>
</dbReference>
<evidence type="ECO:0000259" key="1">
    <source>
        <dbReference type="PROSITE" id="PS51184"/>
    </source>
</evidence>
<dbReference type="Gene3D" id="2.60.120.650">
    <property type="entry name" value="Cupin"/>
    <property type="match status" value="1"/>
</dbReference>
<dbReference type="InterPro" id="IPR011990">
    <property type="entry name" value="TPR-like_helical_dom_sf"/>
</dbReference>
<gene>
    <name evidence="2" type="ORF">AB1Y20_022084</name>
</gene>
<reference evidence="2 3" key="1">
    <citation type="journal article" date="2024" name="Science">
        <title>Giant polyketide synthase enzymes in the biosynthesis of giant marine polyether toxins.</title>
        <authorList>
            <person name="Fallon T.R."/>
            <person name="Shende V.V."/>
            <person name="Wierzbicki I.H."/>
            <person name="Pendleton A.L."/>
            <person name="Watervoot N.F."/>
            <person name="Auber R.P."/>
            <person name="Gonzalez D.J."/>
            <person name="Wisecaver J.H."/>
            <person name="Moore B.S."/>
        </authorList>
    </citation>
    <scope>NUCLEOTIDE SEQUENCE [LARGE SCALE GENOMIC DNA]</scope>
    <source>
        <strain evidence="2 3">12B1</strain>
    </source>
</reference>
<dbReference type="EMBL" id="JBGBPQ010000008">
    <property type="protein sequence ID" value="KAL1520505.1"/>
    <property type="molecule type" value="Genomic_DNA"/>
</dbReference>
<evidence type="ECO:0000313" key="2">
    <source>
        <dbReference type="EMBL" id="KAL1520505.1"/>
    </source>
</evidence>
<dbReference type="SUPFAM" id="SSF48452">
    <property type="entry name" value="TPR-like"/>
    <property type="match status" value="2"/>
</dbReference>
<dbReference type="SMART" id="SM00558">
    <property type="entry name" value="JmjC"/>
    <property type="match status" value="1"/>
</dbReference>
<dbReference type="Proteomes" id="UP001515480">
    <property type="component" value="Unassembled WGS sequence"/>
</dbReference>
<organism evidence="2 3">
    <name type="scientific">Prymnesium parvum</name>
    <name type="common">Toxic golden alga</name>
    <dbReference type="NCBI Taxonomy" id="97485"/>
    <lineage>
        <taxon>Eukaryota</taxon>
        <taxon>Haptista</taxon>
        <taxon>Haptophyta</taxon>
        <taxon>Prymnesiophyceae</taxon>
        <taxon>Prymnesiales</taxon>
        <taxon>Prymnesiaceae</taxon>
        <taxon>Prymnesium</taxon>
    </lineage>
</organism>
<keyword evidence="3" id="KW-1185">Reference proteome</keyword>
<dbReference type="Gene3D" id="1.25.40.10">
    <property type="entry name" value="Tetratricopeptide repeat domain"/>
    <property type="match status" value="2"/>
</dbReference>
<protein>
    <recommendedName>
        <fullName evidence="1">JmjC domain-containing protein</fullName>
    </recommendedName>
</protein>
<proteinExistence type="predicted"/>
<name>A0AB34JFU3_PRYPA</name>
<dbReference type="PROSITE" id="PS51184">
    <property type="entry name" value="JMJC"/>
    <property type="match status" value="1"/>
</dbReference>
<dbReference type="InterPro" id="IPR003347">
    <property type="entry name" value="JmjC_dom"/>
</dbReference>
<dbReference type="SUPFAM" id="SSF51197">
    <property type="entry name" value="Clavaminate synthase-like"/>
    <property type="match status" value="1"/>
</dbReference>
<dbReference type="Pfam" id="PF13621">
    <property type="entry name" value="Cupin_8"/>
    <property type="match status" value="1"/>
</dbReference>
<dbReference type="Pfam" id="PF13374">
    <property type="entry name" value="TPR_10"/>
    <property type="match status" value="1"/>
</dbReference>
<dbReference type="Pfam" id="PF13432">
    <property type="entry name" value="TPR_16"/>
    <property type="match status" value="1"/>
</dbReference>
<dbReference type="InterPro" id="IPR041667">
    <property type="entry name" value="Cupin_8"/>
</dbReference>
<dbReference type="PANTHER" id="PTHR12461:SF105">
    <property type="entry name" value="HYPOXIA-INDUCIBLE FACTOR 1-ALPHA INHIBITOR"/>
    <property type="match status" value="1"/>
</dbReference>
<dbReference type="AlphaFoldDB" id="A0AB34JFU3"/>
<feature type="domain" description="JmjC" evidence="1">
    <location>
        <begin position="330"/>
        <end position="493"/>
    </location>
</feature>
<evidence type="ECO:0000313" key="3">
    <source>
        <dbReference type="Proteomes" id="UP001515480"/>
    </source>
</evidence>